<keyword evidence="1" id="KW-0732">Signal</keyword>
<evidence type="ECO:0000259" key="2">
    <source>
        <dbReference type="Pfam" id="PF07589"/>
    </source>
</evidence>
<organism evidence="3 4">
    <name type="scientific">Kinneretia aquatilis</name>
    <dbReference type="NCBI Taxonomy" id="2070761"/>
    <lineage>
        <taxon>Bacteria</taxon>
        <taxon>Pseudomonadati</taxon>
        <taxon>Pseudomonadota</taxon>
        <taxon>Betaproteobacteria</taxon>
        <taxon>Burkholderiales</taxon>
        <taxon>Sphaerotilaceae</taxon>
        <taxon>Roseateles</taxon>
    </lineage>
</organism>
<proteinExistence type="predicted"/>
<reference evidence="3 4" key="1">
    <citation type="submission" date="2018-01" db="EMBL/GenBank/DDBJ databases">
        <title>Draft genome sequence of Paucibacter aquatile CR182 isolated from freshwater of the Nakdong River.</title>
        <authorList>
            <person name="Choi A."/>
            <person name="Chung E.J."/>
        </authorList>
    </citation>
    <scope>NUCLEOTIDE SEQUENCE [LARGE SCALE GENOMIC DNA]</scope>
    <source>
        <strain evidence="3 4">CR182</strain>
    </source>
</reference>
<dbReference type="RefSeq" id="WP_102769176.1">
    <property type="nucleotide sequence ID" value="NZ_POSP01000003.1"/>
</dbReference>
<gene>
    <name evidence="3" type="ORF">C1O66_18140</name>
</gene>
<dbReference type="EMBL" id="POSP01000003">
    <property type="protein sequence ID" value="PND39258.1"/>
    <property type="molecule type" value="Genomic_DNA"/>
</dbReference>
<name>A0A2N8L0L5_9BURK</name>
<sequence>MNHKLITRGVLALSLFAAGFGAHAATLGQNLIVNGNAEGGVAGWTAFAGVDLFQSVAYGSNWVLPSQPGPVDRGSFLFAGQSSPASAGFQLFDVSNLSSLIATGGASFKLDGYLGGWTSQGDNALVYVSFLDGSNTEIGSATLGPVTPADRGNQTGLLYRQTQGFLPVGTTTINLSLSMERLNSSDNDGYADNLSFVINTAPVPEPETYALMALGLGLLAVVRRRQRG</sequence>
<feature type="chain" id="PRO_5014673297" description="Ice-binding protein C-terminal domain-containing protein" evidence="1">
    <location>
        <begin position="25"/>
        <end position="228"/>
    </location>
</feature>
<protein>
    <recommendedName>
        <fullName evidence="2">Ice-binding protein C-terminal domain-containing protein</fullName>
    </recommendedName>
</protein>
<evidence type="ECO:0000256" key="1">
    <source>
        <dbReference type="SAM" id="SignalP"/>
    </source>
</evidence>
<accession>A0A2N8L0L5</accession>
<dbReference type="NCBIfam" id="TIGR02595">
    <property type="entry name" value="PEP_CTERM"/>
    <property type="match status" value="1"/>
</dbReference>
<dbReference type="InterPro" id="IPR013424">
    <property type="entry name" value="Ice-binding_C"/>
</dbReference>
<dbReference type="Proteomes" id="UP000235916">
    <property type="component" value="Unassembled WGS sequence"/>
</dbReference>
<comment type="caution">
    <text evidence="3">The sequence shown here is derived from an EMBL/GenBank/DDBJ whole genome shotgun (WGS) entry which is preliminary data.</text>
</comment>
<dbReference type="OrthoDB" id="345880at2"/>
<feature type="domain" description="Ice-binding protein C-terminal" evidence="2">
    <location>
        <begin position="202"/>
        <end position="225"/>
    </location>
</feature>
<dbReference type="Pfam" id="PF07589">
    <property type="entry name" value="PEP-CTERM"/>
    <property type="match status" value="1"/>
</dbReference>
<evidence type="ECO:0000313" key="3">
    <source>
        <dbReference type="EMBL" id="PND39258.1"/>
    </source>
</evidence>
<dbReference type="AlphaFoldDB" id="A0A2N8L0L5"/>
<evidence type="ECO:0000313" key="4">
    <source>
        <dbReference type="Proteomes" id="UP000235916"/>
    </source>
</evidence>
<keyword evidence="4" id="KW-1185">Reference proteome</keyword>
<feature type="signal peptide" evidence="1">
    <location>
        <begin position="1"/>
        <end position="24"/>
    </location>
</feature>